<name>A0A2H0TQU3_9BACT</name>
<evidence type="ECO:0000313" key="1">
    <source>
        <dbReference type="EMBL" id="PIR74504.1"/>
    </source>
</evidence>
<organism evidence="1 2">
    <name type="scientific">Candidatus Magasanikbacteria bacterium CG10_big_fil_rev_8_21_14_0_10_47_10</name>
    <dbReference type="NCBI Taxonomy" id="1974652"/>
    <lineage>
        <taxon>Bacteria</taxon>
        <taxon>Candidatus Magasanikiibacteriota</taxon>
    </lineage>
</organism>
<protein>
    <submittedName>
        <fullName evidence="1">Uncharacterized protein</fullName>
    </submittedName>
</protein>
<evidence type="ECO:0000313" key="2">
    <source>
        <dbReference type="Proteomes" id="UP000230154"/>
    </source>
</evidence>
<reference evidence="2" key="1">
    <citation type="submission" date="2017-09" db="EMBL/GenBank/DDBJ databases">
        <title>Depth-based differentiation of microbial function through sediment-hosted aquifers and enrichment of novel symbionts in the deep terrestrial subsurface.</title>
        <authorList>
            <person name="Probst A.J."/>
            <person name="Ladd B."/>
            <person name="Jarett J.K."/>
            <person name="Geller-Mcgrath D.E."/>
            <person name="Sieber C.M.K."/>
            <person name="Emerson J.B."/>
            <person name="Anantharaman K."/>
            <person name="Thomas B.C."/>
            <person name="Malmstrom R."/>
            <person name="Stieglmeier M."/>
            <person name="Klingl A."/>
            <person name="Woyke T."/>
            <person name="Ryan C.M."/>
            <person name="Banfield J.F."/>
        </authorList>
    </citation>
    <scope>NUCLEOTIDE SEQUENCE [LARGE SCALE GENOMIC DNA]</scope>
</reference>
<proteinExistence type="predicted"/>
<sequence length="124" mass="14614">MKDKIFKKELKSLICFFASKEMQEDALLGNNGDMLCPSEFREWFDDLNVSEEKFSSDEWKIVKEVLFVFYDLFDSYKLTNFDSNPKKLLAFRPWLNFRKKCQEALVLLDKIEVDDVCPSMSAIS</sequence>
<dbReference type="Proteomes" id="UP000230154">
    <property type="component" value="Unassembled WGS sequence"/>
</dbReference>
<dbReference type="AlphaFoldDB" id="A0A2H0TQU3"/>
<comment type="caution">
    <text evidence="1">The sequence shown here is derived from an EMBL/GenBank/DDBJ whole genome shotgun (WGS) entry which is preliminary data.</text>
</comment>
<accession>A0A2H0TQU3</accession>
<gene>
    <name evidence="1" type="ORF">COU35_02170</name>
</gene>
<dbReference type="EMBL" id="PFCB01000019">
    <property type="protein sequence ID" value="PIR74504.1"/>
    <property type="molecule type" value="Genomic_DNA"/>
</dbReference>